<reference evidence="1 2" key="1">
    <citation type="submission" date="2017-06" db="EMBL/GenBank/DDBJ databases">
        <authorList>
            <person name="Kim H.J."/>
            <person name="Triplett B.A."/>
        </authorList>
    </citation>
    <scope>NUCLEOTIDE SEQUENCE [LARGE SCALE GENOMIC DNA]</scope>
    <source>
        <strain evidence="1 2">CGMCC 4.5593</strain>
    </source>
</reference>
<dbReference type="Proteomes" id="UP000198362">
    <property type="component" value="Unassembled WGS sequence"/>
</dbReference>
<organism evidence="1 2">
    <name type="scientific">Asanoa hainanensis</name>
    <dbReference type="NCBI Taxonomy" id="560556"/>
    <lineage>
        <taxon>Bacteria</taxon>
        <taxon>Bacillati</taxon>
        <taxon>Actinomycetota</taxon>
        <taxon>Actinomycetes</taxon>
        <taxon>Micromonosporales</taxon>
        <taxon>Micromonosporaceae</taxon>
        <taxon>Asanoa</taxon>
    </lineage>
</organism>
<evidence type="ECO:0000313" key="2">
    <source>
        <dbReference type="Proteomes" id="UP000198362"/>
    </source>
</evidence>
<gene>
    <name evidence="1" type="ORF">SAMN05421812_13512</name>
</gene>
<name>A0A239PGN1_9ACTN</name>
<sequence length="111" mass="11757">MAQVVAAFAEAGLHGQLGFEIAGLDLPDGDDYSRDLGTVYLSDSEPALDPDAPVEITLYKPGETTLAATLAVRHLLGPVVVIACDDDLEDEVLLVRPDDDPSALAAAWQWP</sequence>
<evidence type="ECO:0000313" key="1">
    <source>
        <dbReference type="EMBL" id="SNT66231.1"/>
    </source>
</evidence>
<keyword evidence="2" id="KW-1185">Reference proteome</keyword>
<dbReference type="EMBL" id="FZPH01000035">
    <property type="protein sequence ID" value="SNT66231.1"/>
    <property type="molecule type" value="Genomic_DNA"/>
</dbReference>
<dbReference type="AlphaFoldDB" id="A0A239PGN1"/>
<protein>
    <submittedName>
        <fullName evidence="1">Uncharacterized protein</fullName>
    </submittedName>
</protein>
<proteinExistence type="predicted"/>
<accession>A0A239PGN1</accession>